<evidence type="ECO:0000313" key="3">
    <source>
        <dbReference type="Proteomes" id="UP000019374"/>
    </source>
</evidence>
<feature type="compositionally biased region" description="Basic and acidic residues" evidence="1">
    <location>
        <begin position="54"/>
        <end position="69"/>
    </location>
</feature>
<feature type="region of interest" description="Disordered" evidence="1">
    <location>
        <begin position="1"/>
        <end position="37"/>
    </location>
</feature>
<feature type="compositionally biased region" description="Low complexity" evidence="1">
    <location>
        <begin position="8"/>
        <end position="19"/>
    </location>
</feature>
<proteinExistence type="predicted"/>
<dbReference type="EMBL" id="KE652350">
    <property type="protein sequence ID" value="EQL02116.1"/>
    <property type="molecule type" value="Genomic_DNA"/>
</dbReference>
<sequence>MSFYILETTPRPSTTPSFPAQDVADDKDEDDEDDGTRLHGTAVAQVVAFILQALRDDSPPPRGARQDGRRSRRRHHL</sequence>
<accession>T5AIA0</accession>
<dbReference type="AlphaFoldDB" id="T5AIA0"/>
<name>T5AIA0_OPHSC</name>
<feature type="region of interest" description="Disordered" evidence="1">
    <location>
        <begin position="52"/>
        <end position="77"/>
    </location>
</feature>
<dbReference type="HOGENOM" id="CLU_2638693_0_0_1"/>
<protein>
    <submittedName>
        <fullName evidence="2">Uncharacterized protein</fullName>
    </submittedName>
</protein>
<gene>
    <name evidence="2" type="ORF">OCS_02174</name>
</gene>
<evidence type="ECO:0000256" key="1">
    <source>
        <dbReference type="SAM" id="MobiDB-lite"/>
    </source>
</evidence>
<evidence type="ECO:0000313" key="2">
    <source>
        <dbReference type="EMBL" id="EQL02116.1"/>
    </source>
</evidence>
<reference evidence="2 3" key="1">
    <citation type="journal article" date="2013" name="Chin. Sci. Bull.">
        <title>Genome survey uncovers the secrets of sex and lifestyle in caterpillar fungus.</title>
        <authorList>
            <person name="Hu X."/>
            <person name="Zhang Y."/>
            <person name="Xiao G."/>
            <person name="Zheng P."/>
            <person name="Xia Y."/>
            <person name="Zhang X."/>
            <person name="St Leger R.J."/>
            <person name="Liu X."/>
            <person name="Wang C."/>
        </authorList>
    </citation>
    <scope>NUCLEOTIDE SEQUENCE [LARGE SCALE GENOMIC DNA]</scope>
    <source>
        <strain evidence="3">Co18 / CGMCC 3.14243</strain>
        <tissue evidence="2">Fruit-body</tissue>
    </source>
</reference>
<organism evidence="2 3">
    <name type="scientific">Ophiocordyceps sinensis (strain Co18 / CGMCC 3.14243)</name>
    <name type="common">Yarsagumba caterpillar fungus</name>
    <name type="synonym">Hirsutella sinensis</name>
    <dbReference type="NCBI Taxonomy" id="911162"/>
    <lineage>
        <taxon>Eukaryota</taxon>
        <taxon>Fungi</taxon>
        <taxon>Dikarya</taxon>
        <taxon>Ascomycota</taxon>
        <taxon>Pezizomycotina</taxon>
        <taxon>Sordariomycetes</taxon>
        <taxon>Hypocreomycetidae</taxon>
        <taxon>Hypocreales</taxon>
        <taxon>Ophiocordycipitaceae</taxon>
        <taxon>Ophiocordyceps</taxon>
    </lineage>
</organism>
<feature type="compositionally biased region" description="Acidic residues" evidence="1">
    <location>
        <begin position="23"/>
        <end position="34"/>
    </location>
</feature>
<dbReference type="Proteomes" id="UP000019374">
    <property type="component" value="Unassembled WGS sequence"/>
</dbReference>